<evidence type="ECO:0000313" key="2">
    <source>
        <dbReference type="EMBL" id="MDT2981850.1"/>
    </source>
</evidence>
<organism evidence="2 3">
    <name type="scientific">Enterococcus casseliflavus</name>
    <name type="common">Enterococcus flavescens</name>
    <dbReference type="NCBI Taxonomy" id="37734"/>
    <lineage>
        <taxon>Bacteria</taxon>
        <taxon>Bacillati</taxon>
        <taxon>Bacillota</taxon>
        <taxon>Bacilli</taxon>
        <taxon>Lactobacillales</taxon>
        <taxon>Enterococcaceae</taxon>
        <taxon>Enterococcus</taxon>
    </lineage>
</organism>
<dbReference type="EMBL" id="JARQDZ010000002">
    <property type="protein sequence ID" value="MDT2981850.1"/>
    <property type="molecule type" value="Genomic_DNA"/>
</dbReference>
<protein>
    <submittedName>
        <fullName evidence="2">Phage tail spike protein</fullName>
    </submittedName>
</protein>
<dbReference type="InterPro" id="IPR010572">
    <property type="entry name" value="Tail_dom"/>
</dbReference>
<dbReference type="RefSeq" id="WP_311957129.1">
    <property type="nucleotide sequence ID" value="NZ_JARQDZ010000002.1"/>
</dbReference>
<accession>A0ABD5FHS0</accession>
<dbReference type="Proteomes" id="UP001253851">
    <property type="component" value="Unassembled WGS sequence"/>
</dbReference>
<evidence type="ECO:0000259" key="1">
    <source>
        <dbReference type="Pfam" id="PF06605"/>
    </source>
</evidence>
<name>A0ABD5FHS0_ENTCA</name>
<feature type="domain" description="Tail spike" evidence="1">
    <location>
        <begin position="136"/>
        <end position="355"/>
    </location>
</feature>
<gene>
    <name evidence="2" type="ORF">P7I34_04190</name>
</gene>
<comment type="caution">
    <text evidence="2">The sequence shown here is derived from an EMBL/GenBank/DDBJ whole genome shotgun (WGS) entry which is preliminary data.</text>
</comment>
<proteinExistence type="predicted"/>
<sequence length="1378" mass="150427">MERPLIAILDNKDQLLCVTDDYFDGNLHRFLQGTAAFFRCSILQNSELSQYFVVGNKISFFYNATAFHFDITDMVKDEEIVTIQADSLTLELRNEQIPAYKATKAMSFEEYLKVFLFTGDNPLVMGINEVSNKKLQLEWEAENSNIMSRLFSLATKFDAEIEFVTRLNQHWGLLDIVLNVFVANSDKYQGIGNNRQDIILELGNNVETIEIHENIDDLKTAIKPIGKDGLLITNVVIDEKDADGNRLFYSPKGDAHIRAVQAKNQFISKVNGEGYISYPWEYDTENENVLAGQGLAELKKRAKVTLTVTVKGFDKTLQIGDAVRVLNEAYNPSLNMTMRVSELDIYFDKPSNDSGVFTNAQILQSEVDTTLLARVQALIEANKVFTYEIITSDGVTFKNGFGSTTLTARVRDGIKDVTDTFSLKWYKEGTLFSNTKTVTINAADIEEKAVFRFEVADDSGNVRGGAEVTVTNIDDGKKGEPGETYYPHRGYLMADGTFTKVYPNENLIVGSISPSSLVGTNSANQGMYPYRFSFGALKNIPAKLGDAVVIAYDWEVLGDDVAGTFLPQFGNTPYSIANRESFTVTNTNKKGTSSFITSVAASWLASTAVAVNLGFRADNLKGTLKITNFRFLISDVDSGWLPSPSENYENAYPKYEGFYSDTNVEGSDDPDDYKPWTPFMGPQGKDGYTPVKNVDYFDGQPGQNGKSAYLWIRYSQNADGSGMTTDPANAKYTGYATTETNVAPTSPSVYKWQQTKGDSGIGIPGEPGPDGKTSYLHIKYSNDGGLTFTGNGGEDGGDYIGQYVDFTEADSKKPSDYTWSLTKGSKGDKGDPAPLISLSGTTQAITVDKDGKITPASSFAVTGTAVNTAISNWTYSLNGGNFGSAVPTGVTRSGNTVTINPVTATFDTFTIKAADSTVSDVFTISRIKDGGEGPPGSDAYTVFLTNESYTFAGSTTAALAGSTTTEVIVYKGINKITPTSITVGTKPTGLSSSVSGSIITLTATTALVSKSGTVPITITADGKTFTKQFSYALSLQGATGNTGKGVTAEEISYAISQDGTTPPTSGWSGTRPTPKAGWYMWTRTRFKYTDNTYSAYFYLVAQQGKDAIIISATPPTNPAKEDLWQDPNDATSTVYKWDGTKWIHWGISIDNLIASNVQIENGVFKRVEGALIVGSEFSNPYTRRYDDGTIKIGELTIKDAETRNAGVIRNSSGVIIQSYEQVISDQFIHMSRYEGNSIGDQTKLIASASMTFDLIQLNNREAGFAGSLSAEMLYDTGWLKVTRLKGTAGDIYLKRYMNRILIRFDQFVWNGSANGASTSNAVAILPDKVREGFPQMFTVPVWIEGNATEKFQVENGRLYKLSNNSGNSRITAVGEVYI</sequence>
<dbReference type="InterPro" id="IPR007119">
    <property type="entry name" value="Phage_tail_spike_N"/>
</dbReference>
<evidence type="ECO:0000313" key="3">
    <source>
        <dbReference type="Proteomes" id="UP001253851"/>
    </source>
</evidence>
<dbReference type="NCBIfam" id="TIGR01665">
    <property type="entry name" value="put_anti_recept"/>
    <property type="match status" value="1"/>
</dbReference>
<reference evidence="2 3" key="1">
    <citation type="submission" date="2023-03" db="EMBL/GenBank/DDBJ databases">
        <authorList>
            <person name="Shen W."/>
            <person name="Cai J."/>
        </authorList>
    </citation>
    <scope>NUCLEOTIDE SEQUENCE [LARGE SCALE GENOMIC DNA]</scope>
    <source>
        <strain evidence="2 3">B516</strain>
    </source>
</reference>
<dbReference type="Pfam" id="PF06605">
    <property type="entry name" value="Prophage_tail"/>
    <property type="match status" value="1"/>
</dbReference>